<comment type="subcellular location">
    <subcellularLocation>
        <location evidence="1">Membrane</location>
        <topology evidence="1">Multi-pass membrane protein</topology>
    </subcellularLocation>
</comment>
<keyword evidence="6 7" id="KW-0472">Membrane</keyword>
<dbReference type="Proteomes" id="UP000008065">
    <property type="component" value="Unassembled WGS sequence"/>
</dbReference>
<evidence type="ECO:0000256" key="2">
    <source>
        <dbReference type="ARBA" id="ARBA00008974"/>
    </source>
</evidence>
<dbReference type="PANTHER" id="PTHR31806">
    <property type="entry name" value="PURINE-CYTOSINE PERMEASE FCY2-RELATED"/>
    <property type="match status" value="1"/>
</dbReference>
<evidence type="ECO:0000313" key="11">
    <source>
        <dbReference type="Proteomes" id="UP000008065"/>
    </source>
</evidence>
<dbReference type="Gene3D" id="1.10.4160.10">
    <property type="entry name" value="Hydantoin permease"/>
    <property type="match status" value="1"/>
</dbReference>
<name>F8MJB4_NEUT8</name>
<evidence type="ECO:0000313" key="10">
    <source>
        <dbReference type="EMBL" id="EGO59111.1"/>
    </source>
</evidence>
<dbReference type="HOGENOM" id="CLU_026016_2_0_1"/>
<feature type="region of interest" description="Disordered" evidence="8">
    <location>
        <begin position="1"/>
        <end position="46"/>
    </location>
</feature>
<dbReference type="KEGG" id="nte:NEUTE1DRAFT145189"/>
<evidence type="ECO:0000256" key="1">
    <source>
        <dbReference type="ARBA" id="ARBA00004141"/>
    </source>
</evidence>
<dbReference type="VEuPathDB" id="FungiDB:NEUTE1DRAFT_145189"/>
<dbReference type="PANTHER" id="PTHR31806:SF5">
    <property type="entry name" value="PURINE-CYTOSINE PERMEASE FCY21"/>
    <property type="match status" value="1"/>
</dbReference>
<feature type="transmembrane region" description="Helical" evidence="9">
    <location>
        <begin position="174"/>
        <end position="199"/>
    </location>
</feature>
<sequence length="548" mass="59775">MSTNNSTEDDEPKLPHGIVFQDIERTAGEEDDGQDKDQSETSTRFGSLCWPNFLSTIKEGDADDNRSKKGNPKWYQKLIDAGIEENGIQPVPLEGRTSTQYNQLFTVFFTGLLCLLPIPTGMLATLEFGLSLRDASLVIVFFALLTCLPPAFMGIGGMETGMRQFVQARYSFGLYLVIIPLLLNAATITGFTLMSAIAGGQTLAAINPSHVSINVGIVITCLVAFGISLLGFNFVHLWERWTWIPNLIALVITVGCGGRYLHLQSQPAAPATPAQILNLGSLMAGYFITFGGMVGDYSIYHNPRGVLSKSFSARARIFTYLYLGLFLPSVPLFILGAAIGGAVPQVPAWQAAYASTGIGGVMMEMLAPAGGFGKFVLVVLALSVIGNIAISMYTISLNLEMLMPPLPFKLRVHRFVFILVTMAVMIPMAIRAAMKWETSLINFLSIIGYWSACFDVVLILELVVFRRMDYATFDQAIWNVGRELPPGLAALGASMLSWALVVPGMAQSWYVGPIAKSTGDIGVEVAFVLTGLFYLPLRWLEIKIRGRF</sequence>
<dbReference type="InterPro" id="IPR026030">
    <property type="entry name" value="Pur-cyt_permease_Fcy2/21/22"/>
</dbReference>
<evidence type="ECO:0000256" key="5">
    <source>
        <dbReference type="ARBA" id="ARBA00022989"/>
    </source>
</evidence>
<feature type="transmembrane region" description="Helical" evidence="9">
    <location>
        <begin position="211"/>
        <end position="232"/>
    </location>
</feature>
<feature type="transmembrane region" description="Helical" evidence="9">
    <location>
        <begin position="135"/>
        <end position="153"/>
    </location>
</feature>
<accession>F8MJB4</accession>
<keyword evidence="3 7" id="KW-0813">Transport</keyword>
<feature type="transmembrane region" description="Helical" evidence="9">
    <location>
        <begin position="415"/>
        <end position="434"/>
    </location>
</feature>
<evidence type="ECO:0000256" key="6">
    <source>
        <dbReference type="ARBA" id="ARBA00023136"/>
    </source>
</evidence>
<evidence type="ECO:0008006" key="12">
    <source>
        <dbReference type="Google" id="ProtNLM"/>
    </source>
</evidence>
<comment type="similarity">
    <text evidence="2 7">Belongs to the purine-cytosine permease (2.A.39) family.</text>
</comment>
<reference evidence="11" key="1">
    <citation type="journal article" date="2011" name="Genetics">
        <title>Massive changes in genome architecture accompany the transition to self-fertility in the filamentous fungus Neurospora tetrasperma.</title>
        <authorList>
            <person name="Ellison C.E."/>
            <person name="Stajich J.E."/>
            <person name="Jacobson D.J."/>
            <person name="Natvig D.O."/>
            <person name="Lapidus A."/>
            <person name="Foster B."/>
            <person name="Aerts A."/>
            <person name="Riley R."/>
            <person name="Lindquist E.A."/>
            <person name="Grigoriev I.V."/>
            <person name="Taylor J.W."/>
        </authorList>
    </citation>
    <scope>NUCLEOTIDE SEQUENCE [LARGE SCALE GENOMIC DNA]</scope>
    <source>
        <strain evidence="11">FGSC 2508 / P0657</strain>
    </source>
</reference>
<dbReference type="Pfam" id="PF02133">
    <property type="entry name" value="Transp_cyt_pur"/>
    <property type="match status" value="1"/>
</dbReference>
<dbReference type="GO" id="GO:0005886">
    <property type="term" value="C:plasma membrane"/>
    <property type="evidence" value="ECO:0007669"/>
    <property type="project" value="TreeGrafter"/>
</dbReference>
<feature type="transmembrane region" description="Helical" evidence="9">
    <location>
        <begin position="521"/>
        <end position="540"/>
    </location>
</feature>
<feature type="transmembrane region" description="Helical" evidence="9">
    <location>
        <begin position="440"/>
        <end position="464"/>
    </location>
</feature>
<keyword evidence="5 9" id="KW-1133">Transmembrane helix</keyword>
<dbReference type="GO" id="GO:0022857">
    <property type="term" value="F:transmembrane transporter activity"/>
    <property type="evidence" value="ECO:0007669"/>
    <property type="project" value="InterPro"/>
</dbReference>
<dbReference type="OrthoDB" id="2116389at2759"/>
<dbReference type="InterPro" id="IPR001248">
    <property type="entry name" value="Pur-cyt_permease"/>
</dbReference>
<proteinExistence type="inferred from homology"/>
<feature type="transmembrane region" description="Helical" evidence="9">
    <location>
        <begin position="372"/>
        <end position="395"/>
    </location>
</feature>
<evidence type="ECO:0000256" key="9">
    <source>
        <dbReference type="SAM" id="Phobius"/>
    </source>
</evidence>
<dbReference type="RefSeq" id="XP_009849383.1">
    <property type="nucleotide sequence ID" value="XM_009851081.1"/>
</dbReference>
<dbReference type="AlphaFoldDB" id="F8MJB4"/>
<feature type="transmembrane region" description="Helical" evidence="9">
    <location>
        <begin position="104"/>
        <end position="123"/>
    </location>
</feature>
<organism evidence="10 11">
    <name type="scientific">Neurospora tetrasperma (strain FGSC 2508 / ATCC MYA-4615 / P0657)</name>
    <dbReference type="NCBI Taxonomy" id="510951"/>
    <lineage>
        <taxon>Eukaryota</taxon>
        <taxon>Fungi</taxon>
        <taxon>Dikarya</taxon>
        <taxon>Ascomycota</taxon>
        <taxon>Pezizomycotina</taxon>
        <taxon>Sordariomycetes</taxon>
        <taxon>Sordariomycetidae</taxon>
        <taxon>Sordariales</taxon>
        <taxon>Sordariaceae</taxon>
        <taxon>Neurospora</taxon>
    </lineage>
</organism>
<dbReference type="EMBL" id="GL891303">
    <property type="protein sequence ID" value="EGO59111.1"/>
    <property type="molecule type" value="Genomic_DNA"/>
</dbReference>
<evidence type="ECO:0000256" key="4">
    <source>
        <dbReference type="ARBA" id="ARBA00022692"/>
    </source>
</evidence>
<protein>
    <recommendedName>
        <fullName evidence="12">Purine-cytosine permease</fullName>
    </recommendedName>
</protein>
<evidence type="ECO:0000256" key="3">
    <source>
        <dbReference type="ARBA" id="ARBA00022448"/>
    </source>
</evidence>
<evidence type="ECO:0000256" key="7">
    <source>
        <dbReference type="PIRNR" id="PIRNR002744"/>
    </source>
</evidence>
<dbReference type="GeneID" id="20826555"/>
<feature type="transmembrane region" description="Helical" evidence="9">
    <location>
        <begin position="282"/>
        <end position="300"/>
    </location>
</feature>
<keyword evidence="4 9" id="KW-0812">Transmembrane</keyword>
<feature type="transmembrane region" description="Helical" evidence="9">
    <location>
        <begin position="320"/>
        <end position="343"/>
    </location>
</feature>
<gene>
    <name evidence="10" type="ORF">NEUTE1DRAFT_145189</name>
</gene>
<dbReference type="PIRSF" id="PIRSF002744">
    <property type="entry name" value="Pur-cyt_permease"/>
    <property type="match status" value="1"/>
</dbReference>
<feature type="transmembrane region" description="Helical" evidence="9">
    <location>
        <begin position="244"/>
        <end position="262"/>
    </location>
</feature>
<evidence type="ECO:0000256" key="8">
    <source>
        <dbReference type="SAM" id="MobiDB-lite"/>
    </source>
</evidence>
<keyword evidence="11" id="KW-1185">Reference proteome</keyword>
<feature type="transmembrane region" description="Helical" evidence="9">
    <location>
        <begin position="484"/>
        <end position="501"/>
    </location>
</feature>